<organism evidence="1">
    <name type="scientific">Arundo donax</name>
    <name type="common">Giant reed</name>
    <name type="synonym">Donax arundinaceus</name>
    <dbReference type="NCBI Taxonomy" id="35708"/>
    <lineage>
        <taxon>Eukaryota</taxon>
        <taxon>Viridiplantae</taxon>
        <taxon>Streptophyta</taxon>
        <taxon>Embryophyta</taxon>
        <taxon>Tracheophyta</taxon>
        <taxon>Spermatophyta</taxon>
        <taxon>Magnoliopsida</taxon>
        <taxon>Liliopsida</taxon>
        <taxon>Poales</taxon>
        <taxon>Poaceae</taxon>
        <taxon>PACMAD clade</taxon>
        <taxon>Arundinoideae</taxon>
        <taxon>Arundineae</taxon>
        <taxon>Arundo</taxon>
    </lineage>
</organism>
<dbReference type="EMBL" id="GBRH01227402">
    <property type="protein sequence ID" value="JAD70493.1"/>
    <property type="molecule type" value="Transcribed_RNA"/>
</dbReference>
<sequence length="38" mass="3975">MDVQCHGGHESGKVTDINCDAGNHCRTADCTLIGVLGF</sequence>
<proteinExistence type="predicted"/>
<protein>
    <submittedName>
        <fullName evidence="1">Uncharacterized protein</fullName>
    </submittedName>
</protein>
<dbReference type="AlphaFoldDB" id="A0A0A9C7Q9"/>
<evidence type="ECO:0000313" key="1">
    <source>
        <dbReference type="EMBL" id="JAD70493.1"/>
    </source>
</evidence>
<name>A0A0A9C7Q9_ARUDO</name>
<accession>A0A0A9C7Q9</accession>
<reference evidence="1" key="2">
    <citation type="journal article" date="2015" name="Data Brief">
        <title>Shoot transcriptome of the giant reed, Arundo donax.</title>
        <authorList>
            <person name="Barrero R.A."/>
            <person name="Guerrero F.D."/>
            <person name="Moolhuijzen P."/>
            <person name="Goolsby J.A."/>
            <person name="Tidwell J."/>
            <person name="Bellgard S.E."/>
            <person name="Bellgard M.I."/>
        </authorList>
    </citation>
    <scope>NUCLEOTIDE SEQUENCE</scope>
    <source>
        <tissue evidence="1">Shoot tissue taken approximately 20 cm above the soil surface</tissue>
    </source>
</reference>
<reference evidence="1" key="1">
    <citation type="submission" date="2014-09" db="EMBL/GenBank/DDBJ databases">
        <authorList>
            <person name="Magalhaes I.L.F."/>
            <person name="Oliveira U."/>
            <person name="Santos F.R."/>
            <person name="Vidigal T.H.D.A."/>
            <person name="Brescovit A.D."/>
            <person name="Santos A.J."/>
        </authorList>
    </citation>
    <scope>NUCLEOTIDE SEQUENCE</scope>
    <source>
        <tissue evidence="1">Shoot tissue taken approximately 20 cm above the soil surface</tissue>
    </source>
</reference>